<dbReference type="Gene3D" id="1.10.260.40">
    <property type="entry name" value="lambda repressor-like DNA-binding domains"/>
    <property type="match status" value="1"/>
</dbReference>
<evidence type="ECO:0000256" key="2">
    <source>
        <dbReference type="SAM" id="Phobius"/>
    </source>
</evidence>
<dbReference type="Pfam" id="PF13464">
    <property type="entry name" value="RodZ_C"/>
    <property type="match status" value="1"/>
</dbReference>
<evidence type="ECO:0000256" key="1">
    <source>
        <dbReference type="SAM" id="MobiDB-lite"/>
    </source>
</evidence>
<dbReference type="PANTHER" id="PTHR34475">
    <property type="match status" value="1"/>
</dbReference>
<dbReference type="EMBL" id="JBHLTL010000006">
    <property type="protein sequence ID" value="MFC0590214.1"/>
    <property type="molecule type" value="Genomic_DNA"/>
</dbReference>
<feature type="compositionally biased region" description="Low complexity" evidence="1">
    <location>
        <begin position="258"/>
        <end position="275"/>
    </location>
</feature>
<feature type="compositionally biased region" description="Low complexity" evidence="1">
    <location>
        <begin position="303"/>
        <end position="330"/>
    </location>
</feature>
<proteinExistence type="predicted"/>
<name>A0ABV6PKY0_9SPHN</name>
<feature type="transmembrane region" description="Helical" evidence="2">
    <location>
        <begin position="115"/>
        <end position="135"/>
    </location>
</feature>
<feature type="domain" description="Cytoskeleton protein RodZ-like C-terminal" evidence="3">
    <location>
        <begin position="182"/>
        <end position="246"/>
    </location>
</feature>
<keyword evidence="2" id="KW-0472">Membrane</keyword>
<evidence type="ECO:0000313" key="5">
    <source>
        <dbReference type="Proteomes" id="UP001589943"/>
    </source>
</evidence>
<evidence type="ECO:0000313" key="4">
    <source>
        <dbReference type="EMBL" id="MFC0590214.1"/>
    </source>
</evidence>
<keyword evidence="2" id="KW-0812">Transmembrane</keyword>
<gene>
    <name evidence="4" type="ORF">ACFFF7_12385</name>
</gene>
<dbReference type="Proteomes" id="UP001589943">
    <property type="component" value="Unassembled WGS sequence"/>
</dbReference>
<reference evidence="4 5" key="1">
    <citation type="submission" date="2024-09" db="EMBL/GenBank/DDBJ databases">
        <authorList>
            <person name="Sun Q."/>
            <person name="Mori K."/>
        </authorList>
    </citation>
    <scope>NUCLEOTIDE SEQUENCE [LARGE SCALE GENOMIC DNA]</scope>
    <source>
        <strain evidence="4 5">NCAIM B.02537</strain>
    </source>
</reference>
<dbReference type="CDD" id="cd00093">
    <property type="entry name" value="HTH_XRE"/>
    <property type="match status" value="1"/>
</dbReference>
<evidence type="ECO:0000259" key="3">
    <source>
        <dbReference type="Pfam" id="PF13464"/>
    </source>
</evidence>
<accession>A0ABV6PKY0</accession>
<organism evidence="4 5">
    <name type="scientific">Novosphingobium aquiterrae</name>
    <dbReference type="NCBI Taxonomy" id="624388"/>
    <lineage>
        <taxon>Bacteria</taxon>
        <taxon>Pseudomonadati</taxon>
        <taxon>Pseudomonadota</taxon>
        <taxon>Alphaproteobacteria</taxon>
        <taxon>Sphingomonadales</taxon>
        <taxon>Sphingomonadaceae</taxon>
        <taxon>Novosphingobium</taxon>
    </lineage>
</organism>
<comment type="caution">
    <text evidence="4">The sequence shown here is derived from an EMBL/GenBank/DDBJ whole genome shotgun (WGS) entry which is preliminary data.</text>
</comment>
<protein>
    <submittedName>
        <fullName evidence="4">Helix-turn-helix domain-containing protein</fullName>
    </submittedName>
</protein>
<dbReference type="InterPro" id="IPR010982">
    <property type="entry name" value="Lambda_DNA-bd_dom_sf"/>
</dbReference>
<dbReference type="PANTHER" id="PTHR34475:SF1">
    <property type="entry name" value="CYTOSKELETON PROTEIN RODZ"/>
    <property type="match status" value="1"/>
</dbReference>
<dbReference type="RefSeq" id="WP_379481660.1">
    <property type="nucleotide sequence ID" value="NZ_JBHLTL010000006.1"/>
</dbReference>
<dbReference type="InterPro" id="IPR025194">
    <property type="entry name" value="RodZ-like_C"/>
</dbReference>
<feature type="region of interest" description="Disordered" evidence="1">
    <location>
        <begin position="258"/>
        <end position="330"/>
    </location>
</feature>
<dbReference type="Pfam" id="PF13413">
    <property type="entry name" value="HTH_25"/>
    <property type="match status" value="1"/>
</dbReference>
<sequence>MSENAVLEAELPLETVGARLLRARESAGLSRAHMANVTKIPERHLAAIEASNFSALPARTYAVGFSRSYAKALGLDEREVVDAVRAELAQHHPAPVRAAPAFEPGDPARVPAARFAWLAALAALVVIVAGIAFAWRSYYAPAGTLPSILPEETAAPPASASAAPVAPTANGPVVFTALAPAVWVKFTDGSGKQIMQKEMAQGETFTVPQDLAEVKIWTAHPEALAITVGGQPVAKLAETQQTVKDVPVTAAALLARTAASASQSPGPSSTTVPPVATNAEARNRASPSQPRRITQRVAERTTVPAGVTPSSAPAAAAAPAPAVTPSPAAT</sequence>
<keyword evidence="5" id="KW-1185">Reference proteome</keyword>
<keyword evidence="2" id="KW-1133">Transmembrane helix</keyword>
<dbReference type="InterPro" id="IPR050400">
    <property type="entry name" value="Bact_Cytoskel_RodZ"/>
</dbReference>
<dbReference type="InterPro" id="IPR001387">
    <property type="entry name" value="Cro/C1-type_HTH"/>
</dbReference>